<feature type="region of interest" description="Disordered" evidence="1">
    <location>
        <begin position="28"/>
        <end position="51"/>
    </location>
</feature>
<gene>
    <name evidence="3" type="ORF">ACFPK8_03460</name>
</gene>
<dbReference type="RefSeq" id="WP_343925465.1">
    <property type="nucleotide sequence ID" value="NZ_BAAAIR010000046.1"/>
</dbReference>
<feature type="chain" id="PRO_5045338256" description="Lipoprotein" evidence="2">
    <location>
        <begin position="28"/>
        <end position="294"/>
    </location>
</feature>
<feature type="region of interest" description="Disordered" evidence="1">
    <location>
        <begin position="268"/>
        <end position="294"/>
    </location>
</feature>
<evidence type="ECO:0000313" key="4">
    <source>
        <dbReference type="Proteomes" id="UP001595937"/>
    </source>
</evidence>
<keyword evidence="4" id="KW-1185">Reference proteome</keyword>
<evidence type="ECO:0008006" key="5">
    <source>
        <dbReference type="Google" id="ProtNLM"/>
    </source>
</evidence>
<reference evidence="4" key="1">
    <citation type="journal article" date="2019" name="Int. J. Syst. Evol. Microbiol.">
        <title>The Global Catalogue of Microorganisms (GCM) 10K type strain sequencing project: providing services to taxonomists for standard genome sequencing and annotation.</title>
        <authorList>
            <consortium name="The Broad Institute Genomics Platform"/>
            <consortium name="The Broad Institute Genome Sequencing Center for Infectious Disease"/>
            <person name="Wu L."/>
            <person name="Ma J."/>
        </authorList>
    </citation>
    <scope>NUCLEOTIDE SEQUENCE [LARGE SCALE GENOMIC DNA]</scope>
    <source>
        <strain evidence="4">CGMCC 1.16455</strain>
    </source>
</reference>
<comment type="caution">
    <text evidence="3">The sequence shown here is derived from an EMBL/GenBank/DDBJ whole genome shotgun (WGS) entry which is preliminary data.</text>
</comment>
<organism evidence="3 4">
    <name type="scientific">Brachybacterium tyrofermentans</name>
    <dbReference type="NCBI Taxonomy" id="47848"/>
    <lineage>
        <taxon>Bacteria</taxon>
        <taxon>Bacillati</taxon>
        <taxon>Actinomycetota</taxon>
        <taxon>Actinomycetes</taxon>
        <taxon>Micrococcales</taxon>
        <taxon>Dermabacteraceae</taxon>
        <taxon>Brachybacterium</taxon>
    </lineage>
</organism>
<proteinExistence type="predicted"/>
<protein>
    <recommendedName>
        <fullName evidence="5">Lipoprotein</fullName>
    </recommendedName>
</protein>
<keyword evidence="2" id="KW-0732">Signal</keyword>
<evidence type="ECO:0000313" key="3">
    <source>
        <dbReference type="EMBL" id="MFC5296554.1"/>
    </source>
</evidence>
<accession>A0ABW0FCY5</accession>
<dbReference type="GeneID" id="303298432"/>
<feature type="signal peptide" evidence="2">
    <location>
        <begin position="1"/>
        <end position="27"/>
    </location>
</feature>
<dbReference type="EMBL" id="JBHSLN010000012">
    <property type="protein sequence ID" value="MFC5296554.1"/>
    <property type="molecule type" value="Genomic_DNA"/>
</dbReference>
<evidence type="ECO:0000256" key="2">
    <source>
        <dbReference type="SAM" id="SignalP"/>
    </source>
</evidence>
<dbReference type="Proteomes" id="UP001595937">
    <property type="component" value="Unassembled WGS sequence"/>
</dbReference>
<feature type="compositionally biased region" description="Acidic residues" evidence="1">
    <location>
        <begin position="279"/>
        <end position="294"/>
    </location>
</feature>
<evidence type="ECO:0000256" key="1">
    <source>
        <dbReference type="SAM" id="MobiDB-lite"/>
    </source>
</evidence>
<sequence>MTVPSSRRVHGGLALLAATLLLTGCTAEGPATGNSSPAEPPSVEEPASADPALAEACAEFWGDPDYRSPQSRVVLDRAATAPQAGPSDPFFYAITGDDIDATFEQATGEAQDAVAALSDWFRTEPEKSAEADVESFQEVWRGLAGVCASSSAAAAWTLEAGDDGTKPAALVCADVFDTPGTLTRFANANVLTSNMFKLVGRSPQTVPSDRMEDVQATDDLLAAEIAAVDDAGVRDALTAVRAPFQDALEGDTSSDGLQEPLEGLGAACNAAGYSSPDSGEIDNGDPAAEDEGLV</sequence>
<name>A0ABW0FCY5_9MICO</name>
<dbReference type="PROSITE" id="PS51257">
    <property type="entry name" value="PROKAR_LIPOPROTEIN"/>
    <property type="match status" value="1"/>
</dbReference>